<organism evidence="1 2">
    <name type="scientific">Nostoc minutum NIES-26</name>
    <dbReference type="NCBI Taxonomy" id="1844469"/>
    <lineage>
        <taxon>Bacteria</taxon>
        <taxon>Bacillati</taxon>
        <taxon>Cyanobacteriota</taxon>
        <taxon>Cyanophyceae</taxon>
        <taxon>Nostocales</taxon>
        <taxon>Nostocaceae</taxon>
        <taxon>Nostoc</taxon>
    </lineage>
</organism>
<name>A0A367QLP4_9NOSO</name>
<evidence type="ECO:0000313" key="1">
    <source>
        <dbReference type="EMBL" id="RCJ25097.1"/>
    </source>
</evidence>
<evidence type="ECO:0000313" key="2">
    <source>
        <dbReference type="Proteomes" id="UP000252107"/>
    </source>
</evidence>
<accession>A0A367QLP4</accession>
<protein>
    <submittedName>
        <fullName evidence="1">Uncharacterized protein</fullName>
    </submittedName>
</protein>
<keyword evidence="2" id="KW-1185">Reference proteome</keyword>
<gene>
    <name evidence="1" type="ORF">A6770_28205</name>
</gene>
<dbReference type="EMBL" id="LXQD01000316">
    <property type="protein sequence ID" value="RCJ25097.1"/>
    <property type="molecule type" value="Genomic_DNA"/>
</dbReference>
<proteinExistence type="predicted"/>
<reference evidence="1" key="1">
    <citation type="submission" date="2016-04" db="EMBL/GenBank/DDBJ databases">
        <authorList>
            <person name="Tabuchi Yagui T.R."/>
        </authorList>
    </citation>
    <scope>NUCLEOTIDE SEQUENCE [LARGE SCALE GENOMIC DNA]</scope>
    <source>
        <strain evidence="1">NIES-26</strain>
    </source>
</reference>
<dbReference type="Proteomes" id="UP000252107">
    <property type="component" value="Unassembled WGS sequence"/>
</dbReference>
<comment type="caution">
    <text evidence="1">The sequence shown here is derived from an EMBL/GenBank/DDBJ whole genome shotgun (WGS) entry which is preliminary data.</text>
</comment>
<dbReference type="AlphaFoldDB" id="A0A367QLP4"/>
<sequence length="153" mass="18161">MLLNYPQARLGIVIRKIPSLPISIIVNPNVPVFIDLGEYIACPVERGYYDTKRTRYSDLWGRKRTKDKPYYDENFILVNKKYFVELLPKLPTNLNAFNSLKFCDKYNFSKIEERREKQLIFNQISNKHISEDEEIKTPTFFDLLSGKITRLNY</sequence>